<gene>
    <name evidence="1" type="ORF">QD47_25400</name>
</gene>
<proteinExistence type="predicted"/>
<protein>
    <submittedName>
        <fullName evidence="1">Uncharacterized protein</fullName>
    </submittedName>
</protein>
<organism evidence="1 2">
    <name type="scientific">Paenibacillus terrae</name>
    <dbReference type="NCBI Taxonomy" id="159743"/>
    <lineage>
        <taxon>Bacteria</taxon>
        <taxon>Bacillati</taxon>
        <taxon>Bacillota</taxon>
        <taxon>Bacilli</taxon>
        <taxon>Bacillales</taxon>
        <taxon>Paenibacillaceae</taxon>
        <taxon>Paenibacillus</taxon>
    </lineage>
</organism>
<keyword evidence="2" id="KW-1185">Reference proteome</keyword>
<evidence type="ECO:0000313" key="1">
    <source>
        <dbReference type="EMBL" id="KJD42957.1"/>
    </source>
</evidence>
<accession>A0A0D7WYX8</accession>
<evidence type="ECO:0000313" key="2">
    <source>
        <dbReference type="Proteomes" id="UP000032534"/>
    </source>
</evidence>
<dbReference type="PATRIC" id="fig|159743.3.peg.5629"/>
<dbReference type="EMBL" id="JTHP01000074">
    <property type="protein sequence ID" value="KJD42957.1"/>
    <property type="molecule type" value="Genomic_DNA"/>
</dbReference>
<comment type="caution">
    <text evidence="1">The sequence shown here is derived from an EMBL/GenBank/DDBJ whole genome shotgun (WGS) entry which is preliminary data.</text>
</comment>
<sequence length="111" mass="12819">MILDQIIELYEVEIKYLDEHYSSSSLSSYLSDLQWINEEIIRIKRINSLHTNIQVQTLEALKKSVSKRIKTCHKDQSNNVILDLHHCISELRGLQVQSTEISGSSLPLQII</sequence>
<reference evidence="1 2" key="1">
    <citation type="submission" date="2014-11" db="EMBL/GenBank/DDBJ databases">
        <title>Draft Genome Sequences of Paenibacillus polymyxa NRRL B-30509 and Paenibacillus terrae NRRL B-30644, Strains from a Poultry Environment that Produce Tridecaptin A and Paenicidins.</title>
        <authorList>
            <person name="van Belkum M.J."/>
            <person name="Lohans C.T."/>
            <person name="Vederas J.C."/>
        </authorList>
    </citation>
    <scope>NUCLEOTIDE SEQUENCE [LARGE SCALE GENOMIC DNA]</scope>
    <source>
        <strain evidence="1 2">NRRL B-30644</strain>
    </source>
</reference>
<dbReference type="RefSeq" id="WP_044648722.1">
    <property type="nucleotide sequence ID" value="NZ_JTHP01000074.1"/>
</dbReference>
<dbReference type="Proteomes" id="UP000032534">
    <property type="component" value="Unassembled WGS sequence"/>
</dbReference>
<name>A0A0D7WYX8_9BACL</name>
<dbReference type="AlphaFoldDB" id="A0A0D7WYX8"/>